<sequence>MSIPVLLAVTGAPWEADVVQRTERAPGIKVVRRCVDIADVMAAAASGQARAVLLADALARLSSDAVAALHARGIAVLALVDPTETGAPFGPEDRLSRMGIERILPADVSPTDLGRAVTEAVESGPEISTAHFSGGFVPLTPETAANYEPPPYSQGAGRLIAVWGPTGAPGRTTVAVNLASELAAKRVPTLLADADVYGGTVAQMLGMLDETSGLAAAARSASNGSLDMVTLAKYARQVAPHMLVLTGLSRADRWTELRPAAIEAIWSTARELAPITVVDVGFCIETDEEISFDSLAPRRNGATVATLEQADEVMIVGTADPVGLTRLIRAVHEVRAVVPSTNVRVVVNRLRSGALGGSPGDAAADALGQYAGIQPAALLPYDLSAVDAAMSHGRSLADAAKSSKLRKSFQQLATTLVKDLVPA</sequence>
<dbReference type="PANTHER" id="PTHR43384:SF6">
    <property type="entry name" value="SEPTUM SITE-DETERMINING PROTEIN MIND HOMOLOG, CHLOROPLASTIC"/>
    <property type="match status" value="1"/>
</dbReference>
<dbReference type="InterPro" id="IPR027417">
    <property type="entry name" value="P-loop_NTPase"/>
</dbReference>
<evidence type="ECO:0000256" key="2">
    <source>
        <dbReference type="ARBA" id="ARBA00022840"/>
    </source>
</evidence>
<evidence type="ECO:0000256" key="1">
    <source>
        <dbReference type="ARBA" id="ARBA00022741"/>
    </source>
</evidence>
<accession>A0A4Q7WYW1</accession>
<reference evidence="4 5" key="1">
    <citation type="journal article" date="2015" name="Stand. Genomic Sci.">
        <title>Genomic Encyclopedia of Bacterial and Archaeal Type Strains, Phase III: the genomes of soil and plant-associated and newly described type strains.</title>
        <authorList>
            <person name="Whitman W.B."/>
            <person name="Woyke T."/>
            <person name="Klenk H.P."/>
            <person name="Zhou Y."/>
            <person name="Lilburn T.G."/>
            <person name="Beck B.J."/>
            <person name="De Vos P."/>
            <person name="Vandamme P."/>
            <person name="Eisen J.A."/>
            <person name="Garrity G."/>
            <person name="Hugenholtz P."/>
            <person name="Kyrpides N.C."/>
        </authorList>
    </citation>
    <scope>NUCLEOTIDE SEQUENCE [LARGE SCALE GENOMIC DNA]</scope>
    <source>
        <strain evidence="4 5">VKM Ac-2540</strain>
    </source>
</reference>
<keyword evidence="2" id="KW-0067">ATP-binding</keyword>
<dbReference type="OrthoDB" id="3217709at2"/>
<evidence type="ECO:0000313" key="4">
    <source>
        <dbReference type="EMBL" id="RZU15751.1"/>
    </source>
</evidence>
<dbReference type="GO" id="GO:0005829">
    <property type="term" value="C:cytosol"/>
    <property type="evidence" value="ECO:0007669"/>
    <property type="project" value="TreeGrafter"/>
</dbReference>
<dbReference type="PANTHER" id="PTHR43384">
    <property type="entry name" value="SEPTUM SITE-DETERMINING PROTEIN MIND HOMOLOG, CHLOROPLASTIC-RELATED"/>
    <property type="match status" value="1"/>
</dbReference>
<dbReference type="Pfam" id="PF01656">
    <property type="entry name" value="CbiA"/>
    <property type="match status" value="1"/>
</dbReference>
<dbReference type="InterPro" id="IPR050625">
    <property type="entry name" value="ParA/MinD_ATPase"/>
</dbReference>
<name>A0A4Q7WYW1_9ACTN</name>
<dbReference type="EMBL" id="SHKR01000012">
    <property type="protein sequence ID" value="RZU15751.1"/>
    <property type="molecule type" value="Genomic_DNA"/>
</dbReference>
<protein>
    <submittedName>
        <fullName evidence="4">CobQ/CobB/MinD/ParA family nucleotide binding protein</fullName>
    </submittedName>
</protein>
<dbReference type="GO" id="GO:0009898">
    <property type="term" value="C:cytoplasmic side of plasma membrane"/>
    <property type="evidence" value="ECO:0007669"/>
    <property type="project" value="TreeGrafter"/>
</dbReference>
<feature type="domain" description="CobQ/CobB/MinD/ParA nucleotide binding" evidence="3">
    <location>
        <begin position="160"/>
        <end position="389"/>
    </location>
</feature>
<gene>
    <name evidence="4" type="ORF">EV645_3289</name>
</gene>
<dbReference type="AlphaFoldDB" id="A0A4Q7WYW1"/>
<keyword evidence="1" id="KW-0547">Nucleotide-binding</keyword>
<dbReference type="GO" id="GO:0051782">
    <property type="term" value="P:negative regulation of cell division"/>
    <property type="evidence" value="ECO:0007669"/>
    <property type="project" value="TreeGrafter"/>
</dbReference>
<comment type="caution">
    <text evidence="4">The sequence shown here is derived from an EMBL/GenBank/DDBJ whole genome shotgun (WGS) entry which is preliminary data.</text>
</comment>
<dbReference type="SUPFAM" id="SSF52540">
    <property type="entry name" value="P-loop containing nucleoside triphosphate hydrolases"/>
    <property type="match status" value="1"/>
</dbReference>
<evidence type="ECO:0000313" key="5">
    <source>
        <dbReference type="Proteomes" id="UP000292027"/>
    </source>
</evidence>
<dbReference type="GO" id="GO:0016887">
    <property type="term" value="F:ATP hydrolysis activity"/>
    <property type="evidence" value="ECO:0007669"/>
    <property type="project" value="TreeGrafter"/>
</dbReference>
<dbReference type="Gene3D" id="3.40.50.300">
    <property type="entry name" value="P-loop containing nucleotide triphosphate hydrolases"/>
    <property type="match status" value="1"/>
</dbReference>
<evidence type="ECO:0000259" key="3">
    <source>
        <dbReference type="Pfam" id="PF01656"/>
    </source>
</evidence>
<organism evidence="4 5">
    <name type="scientific">Kribbella rubisoli</name>
    <dbReference type="NCBI Taxonomy" id="3075929"/>
    <lineage>
        <taxon>Bacteria</taxon>
        <taxon>Bacillati</taxon>
        <taxon>Actinomycetota</taxon>
        <taxon>Actinomycetes</taxon>
        <taxon>Propionibacteriales</taxon>
        <taxon>Kribbellaceae</taxon>
        <taxon>Kribbella</taxon>
    </lineage>
</organism>
<dbReference type="InterPro" id="IPR002586">
    <property type="entry name" value="CobQ/CobB/MinD/ParA_Nub-bd_dom"/>
</dbReference>
<dbReference type="RefSeq" id="WP_130444553.1">
    <property type="nucleotide sequence ID" value="NZ_SHKR01000012.1"/>
</dbReference>
<proteinExistence type="predicted"/>
<dbReference type="Proteomes" id="UP000292027">
    <property type="component" value="Unassembled WGS sequence"/>
</dbReference>
<dbReference type="GO" id="GO:0005524">
    <property type="term" value="F:ATP binding"/>
    <property type="evidence" value="ECO:0007669"/>
    <property type="project" value="UniProtKB-KW"/>
</dbReference>
<keyword evidence="5" id="KW-1185">Reference proteome</keyword>